<dbReference type="STRING" id="1291764.GCA_001311235_00917"/>
<gene>
    <name evidence="5" type="ORF">RT41_GL000982</name>
</gene>
<name>A0A2A5RMP5_9LACT</name>
<accession>A0A2A5RMP5</accession>
<dbReference type="Pfam" id="PF01047">
    <property type="entry name" value="MarR"/>
    <property type="match status" value="1"/>
</dbReference>
<proteinExistence type="predicted"/>
<dbReference type="PANTHER" id="PTHR35790:SF4">
    <property type="entry name" value="HTH-TYPE TRANSCRIPTIONAL REGULATOR PCHR"/>
    <property type="match status" value="1"/>
</dbReference>
<dbReference type="PANTHER" id="PTHR35790">
    <property type="entry name" value="HTH-TYPE TRANSCRIPTIONAL REGULATOR PCHR"/>
    <property type="match status" value="1"/>
</dbReference>
<dbReference type="SMART" id="SM00347">
    <property type="entry name" value="HTH_MARR"/>
    <property type="match status" value="1"/>
</dbReference>
<feature type="domain" description="HTH marR-type" evidence="4">
    <location>
        <begin position="10"/>
        <end position="148"/>
    </location>
</feature>
<keyword evidence="2" id="KW-0238">DNA-binding</keyword>
<dbReference type="Proteomes" id="UP000218181">
    <property type="component" value="Unassembled WGS sequence"/>
</dbReference>
<evidence type="ECO:0000256" key="1">
    <source>
        <dbReference type="ARBA" id="ARBA00023015"/>
    </source>
</evidence>
<dbReference type="InterPro" id="IPR036388">
    <property type="entry name" value="WH-like_DNA-bd_sf"/>
</dbReference>
<dbReference type="InterPro" id="IPR047894">
    <property type="entry name" value="AdcR-like"/>
</dbReference>
<protein>
    <submittedName>
        <fullName evidence="5">Zinc transport transcriptional regulator</fullName>
    </submittedName>
</protein>
<dbReference type="InterPro" id="IPR036390">
    <property type="entry name" value="WH_DNA-bd_sf"/>
</dbReference>
<dbReference type="AlphaFoldDB" id="A0A2A5RMP5"/>
<keyword evidence="6" id="KW-1185">Reference proteome</keyword>
<dbReference type="GO" id="GO:0003677">
    <property type="term" value="F:DNA binding"/>
    <property type="evidence" value="ECO:0007669"/>
    <property type="project" value="UniProtKB-KW"/>
</dbReference>
<organism evidence="5 6">
    <name type="scientific">Lactococcus fujiensis JCM 16395</name>
    <dbReference type="NCBI Taxonomy" id="1291764"/>
    <lineage>
        <taxon>Bacteria</taxon>
        <taxon>Bacillati</taxon>
        <taxon>Bacillota</taxon>
        <taxon>Bacilli</taxon>
        <taxon>Lactobacillales</taxon>
        <taxon>Streptococcaceae</taxon>
        <taxon>Lactococcus</taxon>
    </lineage>
</organism>
<dbReference type="InterPro" id="IPR000835">
    <property type="entry name" value="HTH_MarR-typ"/>
</dbReference>
<dbReference type="Gene3D" id="6.10.250.2360">
    <property type="match status" value="1"/>
</dbReference>
<dbReference type="InterPro" id="IPR052067">
    <property type="entry name" value="Metal_resp_HTH_trans_reg"/>
</dbReference>
<keyword evidence="3" id="KW-0804">Transcription</keyword>
<dbReference type="Gene3D" id="1.10.10.10">
    <property type="entry name" value="Winged helix-like DNA-binding domain superfamily/Winged helix DNA-binding domain"/>
    <property type="match status" value="1"/>
</dbReference>
<evidence type="ECO:0000313" key="5">
    <source>
        <dbReference type="EMBL" id="PCS00600.1"/>
    </source>
</evidence>
<reference evidence="5 6" key="1">
    <citation type="submission" date="2014-12" db="EMBL/GenBank/DDBJ databases">
        <title>Draft genome sequences of 10 type strains of Lactococcus.</title>
        <authorList>
            <person name="Sun Z."/>
            <person name="Zhong Z."/>
            <person name="Liu W."/>
            <person name="Zhang W."/>
            <person name="Zhang H."/>
        </authorList>
    </citation>
    <scope>NUCLEOTIDE SEQUENCE [LARGE SCALE GENOMIC DNA]</scope>
    <source>
        <strain evidence="5 6">JCM 16395</strain>
    </source>
</reference>
<dbReference type="GO" id="GO:0003700">
    <property type="term" value="F:DNA-binding transcription factor activity"/>
    <property type="evidence" value="ECO:0007669"/>
    <property type="project" value="InterPro"/>
</dbReference>
<dbReference type="SUPFAM" id="SSF46785">
    <property type="entry name" value="Winged helix' DNA-binding domain"/>
    <property type="match status" value="1"/>
</dbReference>
<dbReference type="EMBL" id="JXJU01000003">
    <property type="protein sequence ID" value="PCS00600.1"/>
    <property type="molecule type" value="Genomic_DNA"/>
</dbReference>
<evidence type="ECO:0000256" key="3">
    <source>
        <dbReference type="ARBA" id="ARBA00023163"/>
    </source>
</evidence>
<evidence type="ECO:0000256" key="2">
    <source>
        <dbReference type="ARBA" id="ARBA00023125"/>
    </source>
</evidence>
<evidence type="ECO:0000259" key="4">
    <source>
        <dbReference type="PROSITE" id="PS50995"/>
    </source>
</evidence>
<dbReference type="NCBIfam" id="NF038251">
    <property type="entry name" value="AdcR_fam_Zn_TF"/>
    <property type="match status" value="1"/>
</dbReference>
<comment type="caution">
    <text evidence="5">The sequence shown here is derived from an EMBL/GenBank/DDBJ whole genome shotgun (WGS) entry which is preliminary data.</text>
</comment>
<evidence type="ECO:0000313" key="6">
    <source>
        <dbReference type="Proteomes" id="UP000218181"/>
    </source>
</evidence>
<sequence length="151" mass="17148">MRGTRNLNLENQIDQMLSKITQFAENKHEVLLGKCESGEQLTSTQEHILMILANDTSTNAKIASNLNISPAAVTKAIKKLQLQELIMPSKIQSDERVIIWSLTDKALPIAQEHAKHHSKTLETYKELMKDYNGDEQKTIQRFLSALTEVFE</sequence>
<dbReference type="PROSITE" id="PS50995">
    <property type="entry name" value="HTH_MARR_2"/>
    <property type="match status" value="1"/>
</dbReference>
<dbReference type="GO" id="GO:0008270">
    <property type="term" value="F:zinc ion binding"/>
    <property type="evidence" value="ECO:0007669"/>
    <property type="project" value="InterPro"/>
</dbReference>
<keyword evidence="1" id="KW-0805">Transcription regulation</keyword>
<dbReference type="Gene3D" id="6.10.140.1680">
    <property type="match status" value="1"/>
</dbReference>